<keyword evidence="5" id="KW-1185">Reference proteome</keyword>
<dbReference type="STRING" id="155617.RV09_GL000172"/>
<dbReference type="eggNOG" id="COG0517">
    <property type="taxonomic scope" value="Bacteria"/>
</dbReference>
<evidence type="ECO:0000313" key="3">
    <source>
        <dbReference type="EMBL" id="EOT73217.1"/>
    </source>
</evidence>
<dbReference type="HOGENOM" id="CLU_099771_0_0_9"/>
<accession>R2T6C1</accession>
<protein>
    <submittedName>
        <fullName evidence="2">CBS domain-containing protein</fullName>
    </submittedName>
</protein>
<dbReference type="PATRIC" id="fig|1158609.3.peg.1618"/>
<reference evidence="2 4" key="1">
    <citation type="submission" date="2013-02" db="EMBL/GenBank/DDBJ databases">
        <title>The Genome Sequence of Enterococcus moraviensis BAA-383.</title>
        <authorList>
            <consortium name="The Broad Institute Genome Sequencing Platform"/>
            <consortium name="The Broad Institute Genome Sequencing Center for Infectious Disease"/>
            <person name="Earl A.M."/>
            <person name="Gilmore M.S."/>
            <person name="Lebreton F."/>
            <person name="Walker B."/>
            <person name="Young S.K."/>
            <person name="Zeng Q."/>
            <person name="Gargeya S."/>
            <person name="Fitzgerald M."/>
            <person name="Haas B."/>
            <person name="Abouelleil A."/>
            <person name="Alvarado L."/>
            <person name="Arachchi H.M."/>
            <person name="Berlin A.M."/>
            <person name="Chapman S.B."/>
            <person name="Dewar J."/>
            <person name="Goldberg J."/>
            <person name="Griggs A."/>
            <person name="Gujja S."/>
            <person name="Hansen M."/>
            <person name="Howarth C."/>
            <person name="Imamovic A."/>
            <person name="Larimer J."/>
            <person name="McCowan C."/>
            <person name="Murphy C."/>
            <person name="Neiman D."/>
            <person name="Pearson M."/>
            <person name="Priest M."/>
            <person name="Roberts A."/>
            <person name="Saif S."/>
            <person name="Shea T."/>
            <person name="Sisk P."/>
            <person name="Sykes S."/>
            <person name="Wortman J."/>
            <person name="Nusbaum C."/>
            <person name="Birren B."/>
        </authorList>
    </citation>
    <scope>NUCLEOTIDE SEQUENCE [LARGE SCALE GENOMIC DNA]</scope>
    <source>
        <strain evidence="2 4">ATCC BAA-383</strain>
    </source>
</reference>
<comment type="caution">
    <text evidence="2">The sequence shown here is derived from an EMBL/GenBank/DDBJ whole genome shotgun (WGS) entry which is preliminary data.</text>
</comment>
<proteinExistence type="predicted"/>
<evidence type="ECO:0000313" key="5">
    <source>
        <dbReference type="Proteomes" id="UP000014157"/>
    </source>
</evidence>
<reference evidence="3 5" key="2">
    <citation type="submission" date="2013-03" db="EMBL/GenBank/DDBJ databases">
        <title>The Genome Sequence of Enterococcus moraviensis BAA-383 (PacBio/Illumina hybrid assembly).</title>
        <authorList>
            <consortium name="The Broad Institute Genomics Platform"/>
            <consortium name="The Broad Institute Genome Sequencing Center for Infectious Disease"/>
            <person name="Earl A."/>
            <person name="Russ C."/>
            <person name="Gilmore M."/>
            <person name="Surin D."/>
            <person name="Walker B."/>
            <person name="Young S."/>
            <person name="Zeng Q."/>
            <person name="Gargeya S."/>
            <person name="Fitzgerald M."/>
            <person name="Haas B."/>
            <person name="Abouelleil A."/>
            <person name="Allen A.W."/>
            <person name="Alvarado L."/>
            <person name="Arachchi H.M."/>
            <person name="Berlin A.M."/>
            <person name="Chapman S.B."/>
            <person name="Gainer-Dewar J."/>
            <person name="Goldberg J."/>
            <person name="Griggs A."/>
            <person name="Gujja S."/>
            <person name="Hansen M."/>
            <person name="Howarth C."/>
            <person name="Imamovic A."/>
            <person name="Ireland A."/>
            <person name="Larimer J."/>
            <person name="McCowan C."/>
            <person name="Murphy C."/>
            <person name="Pearson M."/>
            <person name="Poon T.W."/>
            <person name="Priest M."/>
            <person name="Roberts A."/>
            <person name="Saif S."/>
            <person name="Shea T."/>
            <person name="Sisk P."/>
            <person name="Sykes S."/>
            <person name="Wortman J."/>
            <person name="Nusbaum C."/>
            <person name="Birren B."/>
        </authorList>
    </citation>
    <scope>NUCLEOTIDE SEQUENCE [LARGE SCALE GENOMIC DNA]</scope>
    <source>
        <strain evidence="3 5">ATCC BAA-383</strain>
    </source>
</reference>
<dbReference type="Proteomes" id="UP000013781">
    <property type="component" value="Unassembled WGS sequence"/>
</dbReference>
<evidence type="ECO:0000313" key="4">
    <source>
        <dbReference type="Proteomes" id="UP000013781"/>
    </source>
</evidence>
<feature type="domain" description="CBS" evidence="1">
    <location>
        <begin position="178"/>
        <end position="230"/>
    </location>
</feature>
<dbReference type="Gene3D" id="3.10.580.10">
    <property type="entry name" value="CBS-domain"/>
    <property type="match status" value="1"/>
</dbReference>
<dbReference type="EMBL" id="ASWB01000001">
    <property type="protein sequence ID" value="EOT73217.1"/>
    <property type="molecule type" value="Genomic_DNA"/>
</dbReference>
<evidence type="ECO:0000259" key="1">
    <source>
        <dbReference type="Pfam" id="PF00571"/>
    </source>
</evidence>
<dbReference type="InterPro" id="IPR046342">
    <property type="entry name" value="CBS_dom_sf"/>
</dbReference>
<dbReference type="OrthoDB" id="49104at2"/>
<name>R2T6C1_9ENTE</name>
<evidence type="ECO:0000313" key="2">
    <source>
        <dbReference type="EMBL" id="EOI00554.1"/>
    </source>
</evidence>
<gene>
    <name evidence="3" type="ORF">I586_00210</name>
    <name evidence="2" type="ORF">UAY_01657</name>
</gene>
<dbReference type="Pfam" id="PF00571">
    <property type="entry name" value="CBS"/>
    <property type="match status" value="1"/>
</dbReference>
<organism evidence="2 4">
    <name type="scientific">Enterococcus moraviensis ATCC BAA-383</name>
    <dbReference type="NCBI Taxonomy" id="1158609"/>
    <lineage>
        <taxon>Bacteria</taxon>
        <taxon>Bacillati</taxon>
        <taxon>Bacillota</taxon>
        <taxon>Bacilli</taxon>
        <taxon>Lactobacillales</taxon>
        <taxon>Enterococcaceae</taxon>
        <taxon>Enterococcus</taxon>
    </lineage>
</organism>
<dbReference type="RefSeq" id="WP_010765039.1">
    <property type="nucleotide sequence ID" value="NZ_ASWB01000001.1"/>
</dbReference>
<dbReference type="InterPro" id="IPR000644">
    <property type="entry name" value="CBS_dom"/>
</dbReference>
<dbReference type="SUPFAM" id="SSF54631">
    <property type="entry name" value="CBS-domain pair"/>
    <property type="match status" value="1"/>
</dbReference>
<dbReference type="EMBL" id="AJAS01000014">
    <property type="protein sequence ID" value="EOI00554.1"/>
    <property type="molecule type" value="Genomic_DNA"/>
</dbReference>
<dbReference type="AlphaFoldDB" id="R2T6C1"/>
<dbReference type="Proteomes" id="UP000014157">
    <property type="component" value="Unassembled WGS sequence"/>
</dbReference>
<sequence length="233" mass="26842">MGERAEEFLSSFNRIEKWFREQLNNPTNMGFSEMVRRLARKKENQLALFQDDLLQMAQLRNAIVHEQISTDFVIAEPNEWAVNRMKEIESALISPEKVLPRFAKKVTGFDMNISIKDILGIVARKQYSQFPIYDDGFFKGLITVRGLGIWLAVESSKGDIQLEGRKAAELLVSNYKESNYEFVSKEATVFQVEEMFVTQVRLEAILITKDGDPNGNLLGIIRPRDLYNNLEKE</sequence>